<dbReference type="RefSeq" id="WP_378253741.1">
    <property type="nucleotide sequence ID" value="NZ_JBHSIT010000002.1"/>
</dbReference>
<accession>A0ABV9TUI0</accession>
<dbReference type="EMBL" id="JBHSIT010000002">
    <property type="protein sequence ID" value="MFC4907742.1"/>
    <property type="molecule type" value="Genomic_DNA"/>
</dbReference>
<proteinExistence type="predicted"/>
<sequence>MKKLAIRTALALGIGLASLTGFAGTATAAPAGPNGGPACIGCW</sequence>
<organism evidence="2 3">
    <name type="scientific">Actinomadura gamaensis</name>
    <dbReference type="NCBI Taxonomy" id="1763541"/>
    <lineage>
        <taxon>Bacteria</taxon>
        <taxon>Bacillati</taxon>
        <taxon>Actinomycetota</taxon>
        <taxon>Actinomycetes</taxon>
        <taxon>Streptosporangiales</taxon>
        <taxon>Thermomonosporaceae</taxon>
        <taxon>Actinomadura</taxon>
    </lineage>
</organism>
<dbReference type="Proteomes" id="UP001595872">
    <property type="component" value="Unassembled WGS sequence"/>
</dbReference>
<evidence type="ECO:0000313" key="2">
    <source>
        <dbReference type="EMBL" id="MFC4907742.1"/>
    </source>
</evidence>
<protein>
    <submittedName>
        <fullName evidence="2">Uncharacterized protein</fullName>
    </submittedName>
</protein>
<reference evidence="3" key="1">
    <citation type="journal article" date="2019" name="Int. J. Syst. Evol. Microbiol.">
        <title>The Global Catalogue of Microorganisms (GCM) 10K type strain sequencing project: providing services to taxonomists for standard genome sequencing and annotation.</title>
        <authorList>
            <consortium name="The Broad Institute Genomics Platform"/>
            <consortium name="The Broad Institute Genome Sequencing Center for Infectious Disease"/>
            <person name="Wu L."/>
            <person name="Ma J."/>
        </authorList>
    </citation>
    <scope>NUCLEOTIDE SEQUENCE [LARGE SCALE GENOMIC DNA]</scope>
    <source>
        <strain evidence="3">KLKA75</strain>
    </source>
</reference>
<feature type="chain" id="PRO_5046556780" evidence="1">
    <location>
        <begin position="24"/>
        <end position="43"/>
    </location>
</feature>
<evidence type="ECO:0000313" key="3">
    <source>
        <dbReference type="Proteomes" id="UP001595872"/>
    </source>
</evidence>
<feature type="signal peptide" evidence="1">
    <location>
        <begin position="1"/>
        <end position="23"/>
    </location>
</feature>
<name>A0ABV9TUI0_9ACTN</name>
<comment type="caution">
    <text evidence="2">The sequence shown here is derived from an EMBL/GenBank/DDBJ whole genome shotgun (WGS) entry which is preliminary data.</text>
</comment>
<keyword evidence="1" id="KW-0732">Signal</keyword>
<evidence type="ECO:0000256" key="1">
    <source>
        <dbReference type="SAM" id="SignalP"/>
    </source>
</evidence>
<gene>
    <name evidence="2" type="ORF">ACFPCY_10455</name>
</gene>
<keyword evidence="3" id="KW-1185">Reference proteome</keyword>